<dbReference type="KEGG" id="psco:LY89DRAFT_456217"/>
<dbReference type="Proteomes" id="UP000070700">
    <property type="component" value="Unassembled WGS sequence"/>
</dbReference>
<dbReference type="AlphaFoldDB" id="A0A194XL38"/>
<dbReference type="OrthoDB" id="6509908at2759"/>
<evidence type="ECO:0000313" key="6">
    <source>
        <dbReference type="Proteomes" id="UP000070700"/>
    </source>
</evidence>
<dbReference type="SUPFAM" id="SSF103473">
    <property type="entry name" value="MFS general substrate transporter"/>
    <property type="match status" value="1"/>
</dbReference>
<gene>
    <name evidence="5" type="ORF">LY89DRAFT_456217</name>
</gene>
<protein>
    <submittedName>
        <fullName evidence="5">MFS transporter, MCP family, solute carrier family 16, member 10</fullName>
    </submittedName>
</protein>
<sequence length="437" mass="47254">MSIENSSPVPSPSEISSPPSPPALPSNLNHQSPTQSPPDGGIEAWLQVFGAFMVFWNIWGLPMSFGAFQSFYVLQYLPDYSSSAISWIGTLQGALLIMLGVVSGPVYDLGHYHFLVYTGSFLTIFGMMMLSLSTQYYQVFLSQGVCTGVGCGLLYVPTMSLVGGSFKHKRAIAMSVMTSGTALGGIIYTIIFSRLISQIGFPWTVRIIAFVSFSTFAMALPALFIRPAKVSGRTRSLFDKTVFTDVPFLTFASAQFFIFLGYLVPLFYIPTYAQIALKENKSVALYILIGCQAASLFGRLFASVPAHHFGVMFTWVTCCSVSSILCFVWIATNTLAGFIVFSVLYGFFGGALIALPPSIFPVLCPDPGTLGSRMGLSWTTSALSFLIGTPVAGAIINLQTANFLGVQAWSGATLMVGTVLLLALWIMLSRSEGRIFI</sequence>
<keyword evidence="4" id="KW-0812">Transmembrane</keyword>
<keyword evidence="4" id="KW-0472">Membrane</keyword>
<dbReference type="InterPro" id="IPR036259">
    <property type="entry name" value="MFS_trans_sf"/>
</dbReference>
<evidence type="ECO:0000256" key="4">
    <source>
        <dbReference type="SAM" id="Phobius"/>
    </source>
</evidence>
<feature type="transmembrane region" description="Helical" evidence="4">
    <location>
        <begin position="336"/>
        <end position="355"/>
    </location>
</feature>
<dbReference type="EMBL" id="KQ947409">
    <property type="protein sequence ID" value="KUJ20846.1"/>
    <property type="molecule type" value="Genomic_DNA"/>
</dbReference>
<dbReference type="InterPro" id="IPR050327">
    <property type="entry name" value="Proton-linked_MCT"/>
</dbReference>
<feature type="transmembrane region" description="Helical" evidence="4">
    <location>
        <begin position="85"/>
        <end position="107"/>
    </location>
</feature>
<dbReference type="GO" id="GO:0022857">
    <property type="term" value="F:transmembrane transporter activity"/>
    <property type="evidence" value="ECO:0007669"/>
    <property type="project" value="InterPro"/>
</dbReference>
<evidence type="ECO:0000256" key="2">
    <source>
        <dbReference type="ARBA" id="ARBA00006727"/>
    </source>
</evidence>
<organism evidence="5 6">
    <name type="scientific">Mollisia scopiformis</name>
    <name type="common">Conifer needle endophyte fungus</name>
    <name type="synonym">Phialocephala scopiformis</name>
    <dbReference type="NCBI Taxonomy" id="149040"/>
    <lineage>
        <taxon>Eukaryota</taxon>
        <taxon>Fungi</taxon>
        <taxon>Dikarya</taxon>
        <taxon>Ascomycota</taxon>
        <taxon>Pezizomycotina</taxon>
        <taxon>Leotiomycetes</taxon>
        <taxon>Helotiales</taxon>
        <taxon>Mollisiaceae</taxon>
        <taxon>Mollisia</taxon>
    </lineage>
</organism>
<comment type="similarity">
    <text evidence="2">Belongs to the major facilitator superfamily. Monocarboxylate porter (TC 2.A.1.13) family.</text>
</comment>
<dbReference type="InterPro" id="IPR011701">
    <property type="entry name" value="MFS"/>
</dbReference>
<feature type="transmembrane region" description="Helical" evidence="4">
    <location>
        <begin position="309"/>
        <end position="330"/>
    </location>
</feature>
<feature type="transmembrane region" description="Helical" evidence="4">
    <location>
        <begin position="139"/>
        <end position="159"/>
    </location>
</feature>
<name>A0A194XL38_MOLSC</name>
<dbReference type="InParanoid" id="A0A194XL38"/>
<dbReference type="RefSeq" id="XP_018075201.1">
    <property type="nucleotide sequence ID" value="XM_018207639.1"/>
</dbReference>
<reference evidence="5 6" key="1">
    <citation type="submission" date="2015-10" db="EMBL/GenBank/DDBJ databases">
        <title>Full genome of DAOMC 229536 Phialocephala scopiformis, a fungal endophyte of spruce producing the potent anti-insectan compound rugulosin.</title>
        <authorList>
            <consortium name="DOE Joint Genome Institute"/>
            <person name="Walker A.K."/>
            <person name="Frasz S.L."/>
            <person name="Seifert K.A."/>
            <person name="Miller J.D."/>
            <person name="Mondo S.J."/>
            <person name="Labutti K."/>
            <person name="Lipzen A."/>
            <person name="Dockter R."/>
            <person name="Kennedy M."/>
            <person name="Grigoriev I.V."/>
            <person name="Spatafora J.W."/>
        </authorList>
    </citation>
    <scope>NUCLEOTIDE SEQUENCE [LARGE SCALE GENOMIC DNA]</scope>
    <source>
        <strain evidence="5 6">CBS 120377</strain>
    </source>
</reference>
<dbReference type="Gene3D" id="1.20.1250.20">
    <property type="entry name" value="MFS general substrate transporter like domains"/>
    <property type="match status" value="1"/>
</dbReference>
<feature type="transmembrane region" description="Helical" evidence="4">
    <location>
        <begin position="376"/>
        <end position="396"/>
    </location>
</feature>
<feature type="transmembrane region" description="Helical" evidence="4">
    <location>
        <begin position="171"/>
        <end position="191"/>
    </location>
</feature>
<feature type="transmembrane region" description="Helical" evidence="4">
    <location>
        <begin position="283"/>
        <end position="302"/>
    </location>
</feature>
<dbReference type="PANTHER" id="PTHR11360:SF252">
    <property type="entry name" value="MAJOR FACILITATOR SUPERFAMILY (MFS) PROFILE DOMAIN-CONTAINING PROTEIN-RELATED"/>
    <property type="match status" value="1"/>
</dbReference>
<feature type="transmembrane region" description="Helical" evidence="4">
    <location>
        <begin position="203"/>
        <end position="225"/>
    </location>
</feature>
<keyword evidence="6" id="KW-1185">Reference proteome</keyword>
<keyword evidence="4" id="KW-1133">Transmembrane helix</keyword>
<evidence type="ECO:0000256" key="1">
    <source>
        <dbReference type="ARBA" id="ARBA00004141"/>
    </source>
</evidence>
<feature type="transmembrane region" description="Helical" evidence="4">
    <location>
        <begin position="408"/>
        <end position="428"/>
    </location>
</feature>
<accession>A0A194XL38</accession>
<feature type="transmembrane region" description="Helical" evidence="4">
    <location>
        <begin position="114"/>
        <end position="133"/>
    </location>
</feature>
<evidence type="ECO:0000313" key="5">
    <source>
        <dbReference type="EMBL" id="KUJ20846.1"/>
    </source>
</evidence>
<feature type="compositionally biased region" description="Low complexity" evidence="3">
    <location>
        <begin position="1"/>
        <end position="17"/>
    </location>
</feature>
<dbReference type="Pfam" id="PF07690">
    <property type="entry name" value="MFS_1"/>
    <property type="match status" value="1"/>
</dbReference>
<proteinExistence type="inferred from homology"/>
<dbReference type="GO" id="GO:0016020">
    <property type="term" value="C:membrane"/>
    <property type="evidence" value="ECO:0007669"/>
    <property type="project" value="UniProtKB-SubCell"/>
</dbReference>
<dbReference type="PANTHER" id="PTHR11360">
    <property type="entry name" value="MONOCARBOXYLATE TRANSPORTER"/>
    <property type="match status" value="1"/>
</dbReference>
<dbReference type="GeneID" id="28817365"/>
<evidence type="ECO:0000256" key="3">
    <source>
        <dbReference type="SAM" id="MobiDB-lite"/>
    </source>
</evidence>
<comment type="subcellular location">
    <subcellularLocation>
        <location evidence="1">Membrane</location>
        <topology evidence="1">Multi-pass membrane protein</topology>
    </subcellularLocation>
</comment>
<feature type="transmembrane region" description="Helical" evidence="4">
    <location>
        <begin position="246"/>
        <end position="271"/>
    </location>
</feature>
<feature type="transmembrane region" description="Helical" evidence="4">
    <location>
        <begin position="44"/>
        <end position="65"/>
    </location>
</feature>
<feature type="region of interest" description="Disordered" evidence="3">
    <location>
        <begin position="1"/>
        <end position="37"/>
    </location>
</feature>